<organism evidence="4 5">
    <name type="scientific">Diacronema lutheri</name>
    <name type="common">Unicellular marine alga</name>
    <name type="synonym">Monochrysis lutheri</name>
    <dbReference type="NCBI Taxonomy" id="2081491"/>
    <lineage>
        <taxon>Eukaryota</taxon>
        <taxon>Haptista</taxon>
        <taxon>Haptophyta</taxon>
        <taxon>Pavlovophyceae</taxon>
        <taxon>Pavlovales</taxon>
        <taxon>Pavlovaceae</taxon>
        <taxon>Diacronema</taxon>
    </lineage>
</organism>
<accession>A0A8J6C8G2</accession>
<reference evidence="4" key="1">
    <citation type="submission" date="2021-05" db="EMBL/GenBank/DDBJ databases">
        <title>The genome of the haptophyte Pavlova lutheri (Diacronema luteri, Pavlovales) - a model for lipid biosynthesis in eukaryotic algae.</title>
        <authorList>
            <person name="Hulatt C.J."/>
            <person name="Posewitz M.C."/>
        </authorList>
    </citation>
    <scope>NUCLEOTIDE SEQUENCE</scope>
    <source>
        <strain evidence="4">NIVA-4/92</strain>
    </source>
</reference>
<dbReference type="PANTHER" id="PTHR13149:SF0">
    <property type="entry name" value="VACUOLAR PROTEIN-SORTING-ASSOCIATED PROTEIN 25"/>
    <property type="match status" value="1"/>
</dbReference>
<dbReference type="InterPro" id="IPR014041">
    <property type="entry name" value="ESCRT-II_cplx_Vps25-sub_N"/>
</dbReference>
<dbReference type="SUPFAM" id="SSF46785">
    <property type="entry name" value="Winged helix' DNA-binding domain"/>
    <property type="match status" value="1"/>
</dbReference>
<evidence type="ECO:0000256" key="2">
    <source>
        <dbReference type="ARBA" id="ARBA00022448"/>
    </source>
</evidence>
<name>A0A8J6C8G2_DIALT</name>
<dbReference type="GO" id="GO:0043328">
    <property type="term" value="P:protein transport to vacuole involved in ubiquitin-dependent protein catabolic process via the multivesicular body sorting pathway"/>
    <property type="evidence" value="ECO:0007669"/>
    <property type="project" value="TreeGrafter"/>
</dbReference>
<keyword evidence="3" id="KW-0653">Protein transport</keyword>
<dbReference type="OrthoDB" id="245150at2759"/>
<dbReference type="InterPro" id="IPR036390">
    <property type="entry name" value="WH_DNA-bd_sf"/>
</dbReference>
<dbReference type="PANTHER" id="PTHR13149">
    <property type="entry name" value="VACUOLAR PROTEIN SORTING-ASSOCIATED PROTEIN VPS25"/>
    <property type="match status" value="1"/>
</dbReference>
<dbReference type="GO" id="GO:0042803">
    <property type="term" value="F:protein homodimerization activity"/>
    <property type="evidence" value="ECO:0007669"/>
    <property type="project" value="TreeGrafter"/>
</dbReference>
<evidence type="ECO:0000313" key="4">
    <source>
        <dbReference type="EMBL" id="KAG8460610.1"/>
    </source>
</evidence>
<dbReference type="EMBL" id="JAGTXO010000031">
    <property type="protein sequence ID" value="KAG8460610.1"/>
    <property type="molecule type" value="Genomic_DNA"/>
</dbReference>
<dbReference type="Pfam" id="PF05871">
    <property type="entry name" value="ESCRT-II"/>
    <property type="match status" value="1"/>
</dbReference>
<gene>
    <name evidence="4" type="ORF">KFE25_011385</name>
</gene>
<dbReference type="InterPro" id="IPR008570">
    <property type="entry name" value="ESCRT-II_cplx_Vps25-sub"/>
</dbReference>
<evidence type="ECO:0000256" key="1">
    <source>
        <dbReference type="ARBA" id="ARBA00009674"/>
    </source>
</evidence>
<dbReference type="AlphaFoldDB" id="A0A8J6C8G2"/>
<keyword evidence="5" id="KW-1185">Reference proteome</keyword>
<dbReference type="GO" id="GO:0005198">
    <property type="term" value="F:structural molecule activity"/>
    <property type="evidence" value="ECO:0007669"/>
    <property type="project" value="TreeGrafter"/>
</dbReference>
<keyword evidence="2" id="KW-0813">Transport</keyword>
<dbReference type="OMA" id="TRCLIMW"/>
<dbReference type="Gene3D" id="1.10.10.10">
    <property type="entry name" value="Winged helix-like DNA-binding domain superfamily/Winged helix DNA-binding domain"/>
    <property type="match status" value="1"/>
</dbReference>
<dbReference type="Proteomes" id="UP000751190">
    <property type="component" value="Unassembled WGS sequence"/>
</dbReference>
<evidence type="ECO:0008006" key="6">
    <source>
        <dbReference type="Google" id="ProtNLM"/>
    </source>
</evidence>
<comment type="similarity">
    <text evidence="1">Belongs to the VPS25 family.</text>
</comment>
<comment type="caution">
    <text evidence="4">The sequence shown here is derived from an EMBL/GenBank/DDBJ whole genome shotgun (WGS) entry which is preliminary data.</text>
</comment>
<sequence length="187" mass="19931">MAENPTTALTAHWRLPPFFTLQPVATTRVEQLALWRTLIVDFCREQRLASLPLDAASGPPFANTAISRALDAAGRRAVADALIAAGEAQWVAGAAGERLLVWWRPLAHWADELSRHLRSAGGSVFTMAELKSTDADSPVRGCELYGLGADLVRAAVAELERTGRAATFGSKPSVAGGDDDEVGVKLL</sequence>
<dbReference type="InterPro" id="IPR036388">
    <property type="entry name" value="WH-like_DNA-bd_sf"/>
</dbReference>
<evidence type="ECO:0000313" key="5">
    <source>
        <dbReference type="Proteomes" id="UP000751190"/>
    </source>
</evidence>
<dbReference type="GO" id="GO:0000814">
    <property type="term" value="C:ESCRT II complex"/>
    <property type="evidence" value="ECO:0007669"/>
    <property type="project" value="InterPro"/>
</dbReference>
<dbReference type="Gene3D" id="1.10.10.570">
    <property type="entry name" value="Winged helix' DNA-binding domain. Chain C. Domain 1"/>
    <property type="match status" value="1"/>
</dbReference>
<protein>
    <recommendedName>
        <fullName evidence="6">Vacuolar protein-sorting-associated protein 25</fullName>
    </recommendedName>
</protein>
<evidence type="ECO:0000256" key="3">
    <source>
        <dbReference type="ARBA" id="ARBA00022927"/>
    </source>
</evidence>
<proteinExistence type="inferred from homology"/>